<dbReference type="EMBL" id="UOGG01000066">
    <property type="protein sequence ID" value="VAX28742.1"/>
    <property type="molecule type" value="Genomic_DNA"/>
</dbReference>
<evidence type="ECO:0000313" key="1">
    <source>
        <dbReference type="EMBL" id="VAX28742.1"/>
    </source>
</evidence>
<organism evidence="1">
    <name type="scientific">hydrothermal vent metagenome</name>
    <dbReference type="NCBI Taxonomy" id="652676"/>
    <lineage>
        <taxon>unclassified sequences</taxon>
        <taxon>metagenomes</taxon>
        <taxon>ecological metagenomes</taxon>
    </lineage>
</organism>
<name>A0A3B1CKE8_9ZZZZ</name>
<reference evidence="1" key="1">
    <citation type="submission" date="2018-06" db="EMBL/GenBank/DDBJ databases">
        <authorList>
            <person name="Zhirakovskaya E."/>
        </authorList>
    </citation>
    <scope>NUCLEOTIDE SEQUENCE</scope>
</reference>
<accession>A0A3B1CKE8</accession>
<dbReference type="AlphaFoldDB" id="A0A3B1CKE8"/>
<sequence length="116" mass="14016">MALGLALTGLAHAEESENLWTLKEVSWWDELELTKDPRFIKLDLGPDKLVYESVLPLEEIWQLHRKYKQHFLAVFKDDPLETSYRQDRIKQVNQLEEKLKDPRLRFVNVWVFDWDY</sequence>
<proteinExistence type="predicted"/>
<protein>
    <submittedName>
        <fullName evidence="1">Uncharacterized protein</fullName>
    </submittedName>
</protein>
<gene>
    <name evidence="1" type="ORF">MNBD_NITROSPINAE05-688</name>
</gene>